<comment type="catalytic activity">
    <reaction evidence="7">
        <text>shikimate + NADP(+) = 3-dehydroshikimate + NADPH + H(+)</text>
        <dbReference type="Rhea" id="RHEA:17737"/>
        <dbReference type="ChEBI" id="CHEBI:15378"/>
        <dbReference type="ChEBI" id="CHEBI:16630"/>
        <dbReference type="ChEBI" id="CHEBI:36208"/>
        <dbReference type="ChEBI" id="CHEBI:57783"/>
        <dbReference type="ChEBI" id="CHEBI:58349"/>
        <dbReference type="EC" id="1.1.1.25"/>
    </reaction>
</comment>
<feature type="binding site" evidence="7">
    <location>
        <position position="245"/>
    </location>
    <ligand>
        <name>NADP(+)</name>
        <dbReference type="ChEBI" id="CHEBI:58349"/>
    </ligand>
</feature>
<feature type="domain" description="SDH C-terminal" evidence="9">
    <location>
        <begin position="245"/>
        <end position="270"/>
    </location>
</feature>
<keyword evidence="3 7" id="KW-0028">Amino-acid biosynthesis</keyword>
<feature type="binding site" evidence="7">
    <location>
        <position position="65"/>
    </location>
    <ligand>
        <name>shikimate</name>
        <dbReference type="ChEBI" id="CHEBI:36208"/>
    </ligand>
</feature>
<comment type="subunit">
    <text evidence="7">Homodimer.</text>
</comment>
<dbReference type="HAMAP" id="MF_00222">
    <property type="entry name" value="Shikimate_DH_AroE"/>
    <property type="match status" value="1"/>
</dbReference>
<feature type="domain" description="Shikimate dehydrogenase substrate binding N-terminal" evidence="8">
    <location>
        <begin position="10"/>
        <end position="92"/>
    </location>
</feature>
<reference evidence="10 11" key="1">
    <citation type="submission" date="2023-08" db="EMBL/GenBank/DDBJ databases">
        <title>Helicovermis profunda gen. nov., sp. nov., a novel mesophilic, fermentative bacterium within the Bacillota from a deep-sea hydrothermal vent chimney.</title>
        <authorList>
            <person name="Miyazaki U."/>
            <person name="Mizutani D."/>
            <person name="Hashimoto Y."/>
            <person name="Tame A."/>
            <person name="Sawayama S."/>
            <person name="Miyazaki J."/>
            <person name="Takai K."/>
            <person name="Nakagawa S."/>
        </authorList>
    </citation>
    <scope>NUCLEOTIDE SEQUENCE [LARGE SCALE GENOMIC DNA]</scope>
    <source>
        <strain evidence="10 11">S502</strain>
    </source>
</reference>
<dbReference type="AlphaFoldDB" id="A0AAU9ER66"/>
<dbReference type="GO" id="GO:0050661">
    <property type="term" value="F:NADP binding"/>
    <property type="evidence" value="ECO:0007669"/>
    <property type="project" value="InterPro"/>
</dbReference>
<feature type="binding site" evidence="7">
    <location>
        <begin position="18"/>
        <end position="20"/>
    </location>
    <ligand>
        <name>shikimate</name>
        <dbReference type="ChEBI" id="CHEBI:36208"/>
    </ligand>
</feature>
<accession>A0AAU9ER66</accession>
<dbReference type="Gene3D" id="3.40.50.720">
    <property type="entry name" value="NAD(P)-binding Rossmann-like Domain"/>
    <property type="match status" value="1"/>
</dbReference>
<feature type="binding site" evidence="7">
    <location>
        <position position="224"/>
    </location>
    <ligand>
        <name>shikimate</name>
        <dbReference type="ChEBI" id="CHEBI:36208"/>
    </ligand>
</feature>
<feature type="binding site" evidence="7">
    <location>
        <position position="105"/>
    </location>
    <ligand>
        <name>shikimate</name>
        <dbReference type="ChEBI" id="CHEBI:36208"/>
    </ligand>
</feature>
<dbReference type="InterPro" id="IPR011342">
    <property type="entry name" value="Shikimate_DH"/>
</dbReference>
<comment type="caution">
    <text evidence="7">Lacks conserved residue(s) required for the propagation of feature annotation.</text>
</comment>
<evidence type="ECO:0000256" key="7">
    <source>
        <dbReference type="HAMAP-Rule" id="MF_00222"/>
    </source>
</evidence>
<dbReference type="GO" id="GO:0004764">
    <property type="term" value="F:shikimate 3-dehydrogenase (NADP+) activity"/>
    <property type="evidence" value="ECO:0007669"/>
    <property type="project" value="UniProtKB-UniRule"/>
</dbReference>
<feature type="binding site" evidence="7">
    <location>
        <position position="222"/>
    </location>
    <ligand>
        <name>NADP(+)</name>
        <dbReference type="ChEBI" id="CHEBI:58349"/>
    </ligand>
</feature>
<dbReference type="GO" id="GO:0019632">
    <property type="term" value="P:shikimate metabolic process"/>
    <property type="evidence" value="ECO:0007669"/>
    <property type="project" value="InterPro"/>
</dbReference>
<comment type="pathway">
    <text evidence="1 7">Metabolic intermediate biosynthesis; chorismate biosynthesis; chorismate from D-erythrose 4-phosphate and phosphoenolpyruvate: step 4/7.</text>
</comment>
<feature type="binding site" evidence="7">
    <location>
        <position position="90"/>
    </location>
    <ligand>
        <name>shikimate</name>
        <dbReference type="ChEBI" id="CHEBI:36208"/>
    </ligand>
</feature>
<dbReference type="KEGG" id="hprf:HLPR_13060"/>
<dbReference type="InterPro" id="IPR046346">
    <property type="entry name" value="Aminoacid_DH-like_N_sf"/>
</dbReference>
<dbReference type="InterPro" id="IPR041121">
    <property type="entry name" value="SDH_C"/>
</dbReference>
<organism evidence="10 11">
    <name type="scientific">Helicovermis profundi</name>
    <dbReference type="NCBI Taxonomy" id="3065157"/>
    <lineage>
        <taxon>Bacteria</taxon>
        <taxon>Bacillati</taxon>
        <taxon>Bacillota</taxon>
        <taxon>Clostridia</taxon>
        <taxon>Helicovermis</taxon>
    </lineage>
</organism>
<dbReference type="SUPFAM" id="SSF53223">
    <property type="entry name" value="Aminoacid dehydrogenase-like, N-terminal domain"/>
    <property type="match status" value="1"/>
</dbReference>
<dbReference type="InterPro" id="IPR022893">
    <property type="entry name" value="Shikimate_DH_fam"/>
</dbReference>
<dbReference type="InterPro" id="IPR036291">
    <property type="entry name" value="NAD(P)-bd_dom_sf"/>
</dbReference>
<gene>
    <name evidence="7 10" type="primary">aroE</name>
    <name evidence="10" type="ORF">HLPR_13060</name>
</gene>
<evidence type="ECO:0000256" key="1">
    <source>
        <dbReference type="ARBA" id="ARBA00004871"/>
    </source>
</evidence>
<feature type="binding site" evidence="7">
    <location>
        <begin position="129"/>
        <end position="133"/>
    </location>
    <ligand>
        <name>NADP(+)</name>
        <dbReference type="ChEBI" id="CHEBI:58349"/>
    </ligand>
</feature>
<name>A0AAU9ER66_9FIRM</name>
<evidence type="ECO:0000259" key="8">
    <source>
        <dbReference type="Pfam" id="PF08501"/>
    </source>
</evidence>
<keyword evidence="5 7" id="KW-0560">Oxidoreductase</keyword>
<evidence type="ECO:0000256" key="2">
    <source>
        <dbReference type="ARBA" id="ARBA00012962"/>
    </source>
</evidence>
<keyword evidence="11" id="KW-1185">Reference proteome</keyword>
<keyword evidence="4 7" id="KW-0521">NADP</keyword>
<dbReference type="EC" id="1.1.1.25" evidence="2 7"/>
<comment type="function">
    <text evidence="7">Involved in the biosynthesis of the chorismate, which leads to the biosynthesis of aromatic amino acids. Catalyzes the reversible NADPH linked reduction of 3-dehydroshikimate (DHSA) to yield shikimate (SA).</text>
</comment>
<proteinExistence type="inferred from homology"/>
<evidence type="ECO:0000256" key="3">
    <source>
        <dbReference type="ARBA" id="ARBA00022605"/>
    </source>
</evidence>
<evidence type="ECO:0000256" key="4">
    <source>
        <dbReference type="ARBA" id="ARBA00022857"/>
    </source>
</evidence>
<dbReference type="PANTHER" id="PTHR21089:SF1">
    <property type="entry name" value="BIFUNCTIONAL 3-DEHYDROQUINATE DEHYDRATASE_SHIKIMATE DEHYDROGENASE, CHLOROPLASTIC"/>
    <property type="match status" value="1"/>
</dbReference>
<evidence type="ECO:0000313" key="11">
    <source>
        <dbReference type="Proteomes" id="UP001321786"/>
    </source>
</evidence>
<dbReference type="NCBIfam" id="TIGR00507">
    <property type="entry name" value="aroE"/>
    <property type="match status" value="1"/>
</dbReference>
<sequence length="281" mass="31481">MDSKTEMISLLGHPVSHSFSPIIHNKILAEYSINAFYNALDILPSDLNVAIMGLKACNIKGMNVTIPHKEKIVKLLDCVSEEASKIGSVNTIVNESGKLKGYNTDYIGFINSLIINNIEYKKKKVALLGYGGAATAILYALNENLCDCHIFVRNIEKTKSKIDQLKYELFTGVNIKPLEEFDLTAYSYDIVINSTPLGMGELIDISPVSLKNANVNCQVVDIIYNPSETKFLKEAKKYNLKYINGIDMLIEQALESFFMWTGIRADRNVVILELKKLNILF</sequence>
<evidence type="ECO:0000256" key="5">
    <source>
        <dbReference type="ARBA" id="ARBA00023002"/>
    </source>
</evidence>
<dbReference type="CDD" id="cd01065">
    <property type="entry name" value="NAD_bind_Shikimate_DH"/>
    <property type="match status" value="1"/>
</dbReference>
<dbReference type="GO" id="GO:0009423">
    <property type="term" value="P:chorismate biosynthetic process"/>
    <property type="evidence" value="ECO:0007669"/>
    <property type="project" value="UniProtKB-UniRule"/>
</dbReference>
<keyword evidence="6 7" id="KW-0057">Aromatic amino acid biosynthesis</keyword>
<protein>
    <recommendedName>
        <fullName evidence="2 7">Shikimate dehydrogenase (NADP(+))</fullName>
        <shortName evidence="7">SDH</shortName>
        <ecNumber evidence="2 7">1.1.1.25</ecNumber>
    </recommendedName>
</protein>
<evidence type="ECO:0000259" key="9">
    <source>
        <dbReference type="Pfam" id="PF18317"/>
    </source>
</evidence>
<evidence type="ECO:0000256" key="6">
    <source>
        <dbReference type="ARBA" id="ARBA00023141"/>
    </source>
</evidence>
<dbReference type="Gene3D" id="3.40.50.10860">
    <property type="entry name" value="Leucine Dehydrogenase, chain A, domain 1"/>
    <property type="match status" value="1"/>
</dbReference>
<feature type="binding site" evidence="7">
    <location>
        <position position="252"/>
    </location>
    <ligand>
        <name>shikimate</name>
        <dbReference type="ChEBI" id="CHEBI:36208"/>
    </ligand>
</feature>
<dbReference type="InterPro" id="IPR013708">
    <property type="entry name" value="Shikimate_DH-bd_N"/>
</dbReference>
<dbReference type="GO" id="GO:0008652">
    <property type="term" value="P:amino acid biosynthetic process"/>
    <property type="evidence" value="ECO:0007669"/>
    <property type="project" value="UniProtKB-KW"/>
</dbReference>
<evidence type="ECO:0000313" key="10">
    <source>
        <dbReference type="EMBL" id="BEP28975.1"/>
    </source>
</evidence>
<dbReference type="PANTHER" id="PTHR21089">
    <property type="entry name" value="SHIKIMATE DEHYDROGENASE"/>
    <property type="match status" value="1"/>
</dbReference>
<dbReference type="GO" id="GO:0005829">
    <property type="term" value="C:cytosol"/>
    <property type="evidence" value="ECO:0007669"/>
    <property type="project" value="TreeGrafter"/>
</dbReference>
<dbReference type="RefSeq" id="WP_338537269.1">
    <property type="nucleotide sequence ID" value="NZ_AP028654.1"/>
</dbReference>
<feature type="binding site" evidence="7">
    <location>
        <position position="81"/>
    </location>
    <ligand>
        <name>NADP(+)</name>
        <dbReference type="ChEBI" id="CHEBI:58349"/>
    </ligand>
</feature>
<dbReference type="Pfam" id="PF08501">
    <property type="entry name" value="Shikimate_dh_N"/>
    <property type="match status" value="1"/>
</dbReference>
<dbReference type="GO" id="GO:0009073">
    <property type="term" value="P:aromatic amino acid family biosynthetic process"/>
    <property type="evidence" value="ECO:0007669"/>
    <property type="project" value="UniProtKB-KW"/>
</dbReference>
<comment type="similarity">
    <text evidence="7">Belongs to the shikimate dehydrogenase family.</text>
</comment>
<dbReference type="Pfam" id="PF18317">
    <property type="entry name" value="SDH_C"/>
    <property type="match status" value="1"/>
</dbReference>
<dbReference type="EMBL" id="AP028654">
    <property type="protein sequence ID" value="BEP28975.1"/>
    <property type="molecule type" value="Genomic_DNA"/>
</dbReference>
<dbReference type="SUPFAM" id="SSF51735">
    <property type="entry name" value="NAD(P)-binding Rossmann-fold domains"/>
    <property type="match status" value="1"/>
</dbReference>
<feature type="active site" description="Proton acceptor" evidence="7">
    <location>
        <position position="69"/>
    </location>
</feature>
<dbReference type="Proteomes" id="UP001321786">
    <property type="component" value="Chromosome"/>
</dbReference>